<keyword evidence="2" id="KW-0719">Serine esterase</keyword>
<dbReference type="PROSITE" id="PS00941">
    <property type="entry name" value="CARBOXYLESTERASE_B_2"/>
    <property type="match status" value="1"/>
</dbReference>
<keyword evidence="4" id="KW-0325">Glycoprotein</keyword>
<accession>A0A1D2N5B0</accession>
<keyword evidence="3" id="KW-0378">Hydrolase</keyword>
<comment type="caution">
    <text evidence="6">The sequence shown here is derived from an EMBL/GenBank/DDBJ whole genome shotgun (WGS) entry which is preliminary data.</text>
</comment>
<evidence type="ECO:0000256" key="3">
    <source>
        <dbReference type="ARBA" id="ARBA00022801"/>
    </source>
</evidence>
<organism evidence="6 7">
    <name type="scientific">Orchesella cincta</name>
    <name type="common">Springtail</name>
    <name type="synonym">Podura cincta</name>
    <dbReference type="NCBI Taxonomy" id="48709"/>
    <lineage>
        <taxon>Eukaryota</taxon>
        <taxon>Metazoa</taxon>
        <taxon>Ecdysozoa</taxon>
        <taxon>Arthropoda</taxon>
        <taxon>Hexapoda</taxon>
        <taxon>Collembola</taxon>
        <taxon>Entomobryomorpha</taxon>
        <taxon>Entomobryoidea</taxon>
        <taxon>Orchesellidae</taxon>
        <taxon>Orchesellinae</taxon>
        <taxon>Orchesella</taxon>
    </lineage>
</organism>
<feature type="domain" description="Carboxylesterase type B" evidence="5">
    <location>
        <begin position="118"/>
        <end position="264"/>
    </location>
</feature>
<dbReference type="Proteomes" id="UP000094527">
    <property type="component" value="Unassembled WGS sequence"/>
</dbReference>
<gene>
    <name evidence="6" type="ORF">Ocin01_06214</name>
</gene>
<evidence type="ECO:0000313" key="6">
    <source>
        <dbReference type="EMBL" id="ODN00458.1"/>
    </source>
</evidence>
<proteinExistence type="inferred from homology"/>
<dbReference type="EMBL" id="LJIJ01000206">
    <property type="protein sequence ID" value="ODN00458.1"/>
    <property type="molecule type" value="Genomic_DNA"/>
</dbReference>
<name>A0A1D2N5B0_ORCCI</name>
<dbReference type="Pfam" id="PF00135">
    <property type="entry name" value="COesterase"/>
    <property type="match status" value="2"/>
</dbReference>
<comment type="similarity">
    <text evidence="1">Belongs to the type-B carboxylesterase/lipase family.</text>
</comment>
<dbReference type="OMA" id="FTHRIQF"/>
<dbReference type="GO" id="GO:0052689">
    <property type="term" value="F:carboxylic ester hydrolase activity"/>
    <property type="evidence" value="ECO:0007669"/>
    <property type="project" value="UniProtKB-KW"/>
</dbReference>
<dbReference type="InterPro" id="IPR002018">
    <property type="entry name" value="CarbesteraseB"/>
</dbReference>
<dbReference type="PANTHER" id="PTHR43142:SF1">
    <property type="entry name" value="CARBOXYLIC ESTER HYDROLASE"/>
    <property type="match status" value="1"/>
</dbReference>
<reference evidence="6 7" key="1">
    <citation type="journal article" date="2016" name="Genome Biol. Evol.">
        <title>Gene Family Evolution Reflects Adaptation to Soil Environmental Stressors in the Genome of the Collembolan Orchesella cincta.</title>
        <authorList>
            <person name="Faddeeva-Vakhrusheva A."/>
            <person name="Derks M.F."/>
            <person name="Anvar S.Y."/>
            <person name="Agamennone V."/>
            <person name="Suring W."/>
            <person name="Smit S."/>
            <person name="van Straalen N.M."/>
            <person name="Roelofs D."/>
        </authorList>
    </citation>
    <scope>NUCLEOTIDE SEQUENCE [LARGE SCALE GENOMIC DNA]</scope>
    <source>
        <tissue evidence="6">Mixed pool</tissue>
    </source>
</reference>
<sequence>MTVQPLEKPPSAKSDNERKALTGKLQQCTTPSKLHVERPASASAPENLFSSYVNVDIGALMDIKTLFNLVYSSYNRFSSSAVVKKLRRNMSWSQAIFFAFMAFILYYNDSLSQRIEGPLVKTKLGYVQGIASLSRKGRLFYEFLGIPYAKPPVGDLRFEPPQPPEPWKGIRDGSVYGTKCVQVDLLLGLIGGDEDCLTVNVFTPVKSKSKSKKDLLNVIVYIHGGFFHNGGSPFWRPNYWMDEDVVFVSLNYRLNSLGFLNTGMGSGPRRSAGGSAAHLLQYSKMSEGLFNGIISESGSSFHFWAVNREPRKQALRFLNQLGCPSDNKTAMIQCLKSANAYDIAEIHREVLDPLREAITIYKPSIEVPIDDGNTFISEHPKDLALRGDYIKVPWIFGVNSEEGLITSAVILANKTMADKAKTDWPFFLERALWFNATNEIAAEKIRLFYFGATSNETSVTENPFEALDNYTTMISDRGFNKDAHHGARIQSKHSPVFMYYYTYRGEWSAVNYFKEVRGAWPRLVEVAWAIAAAWVRKNILGQPLTNYGASHSDELALMFHMPWVSDVTQECNDYPMSEDLIKLWVDFGRRKKPLLFRNVEWEAVKPWENTVRYLNIDSEPSMIDEPFTERVKFWDDLEEGNYLVDL</sequence>
<dbReference type="PANTHER" id="PTHR43142">
    <property type="entry name" value="CARBOXYLIC ESTER HYDROLASE"/>
    <property type="match status" value="1"/>
</dbReference>
<evidence type="ECO:0000256" key="4">
    <source>
        <dbReference type="ARBA" id="ARBA00023180"/>
    </source>
</evidence>
<dbReference type="OrthoDB" id="408631at2759"/>
<dbReference type="AlphaFoldDB" id="A0A1D2N5B0"/>
<feature type="domain" description="Carboxylesterase type B" evidence="5">
    <location>
        <begin position="271"/>
        <end position="634"/>
    </location>
</feature>
<evidence type="ECO:0000256" key="1">
    <source>
        <dbReference type="ARBA" id="ARBA00005964"/>
    </source>
</evidence>
<dbReference type="InterPro" id="IPR019819">
    <property type="entry name" value="Carboxylesterase_B_CS"/>
</dbReference>
<dbReference type="Gene3D" id="3.40.50.1820">
    <property type="entry name" value="alpha/beta hydrolase"/>
    <property type="match status" value="2"/>
</dbReference>
<keyword evidence="7" id="KW-1185">Reference proteome</keyword>
<dbReference type="InterPro" id="IPR029058">
    <property type="entry name" value="AB_hydrolase_fold"/>
</dbReference>
<evidence type="ECO:0000259" key="5">
    <source>
        <dbReference type="Pfam" id="PF00135"/>
    </source>
</evidence>
<dbReference type="SUPFAM" id="SSF53474">
    <property type="entry name" value="alpha/beta-Hydrolases"/>
    <property type="match status" value="1"/>
</dbReference>
<protein>
    <submittedName>
        <fullName evidence="6">Venom carboxylesterase-6</fullName>
    </submittedName>
</protein>
<evidence type="ECO:0000313" key="7">
    <source>
        <dbReference type="Proteomes" id="UP000094527"/>
    </source>
</evidence>
<evidence type="ECO:0000256" key="2">
    <source>
        <dbReference type="ARBA" id="ARBA00022487"/>
    </source>
</evidence>
<dbReference type="STRING" id="48709.A0A1D2N5B0"/>